<proteinExistence type="predicted"/>
<evidence type="ECO:0000256" key="1">
    <source>
        <dbReference type="SAM" id="SignalP"/>
    </source>
</evidence>
<dbReference type="RefSeq" id="WP_278006016.1">
    <property type="nucleotide sequence ID" value="NZ_JARSBN010000006.1"/>
</dbReference>
<evidence type="ECO:0000313" key="2">
    <source>
        <dbReference type="EMBL" id="MDG4716573.1"/>
    </source>
</evidence>
<comment type="caution">
    <text evidence="2">The sequence shown here is derived from an EMBL/GenBank/DDBJ whole genome shotgun (WGS) entry which is preliminary data.</text>
</comment>
<gene>
    <name evidence="2" type="ORF">P7122_11870</name>
</gene>
<dbReference type="EMBL" id="JARSBN010000006">
    <property type="protein sequence ID" value="MDG4716573.1"/>
    <property type="molecule type" value="Genomic_DNA"/>
</dbReference>
<accession>A0ABT6G3F2</accession>
<organism evidence="2 3">
    <name type="scientific">Winogradskyella marincola</name>
    <dbReference type="NCBI Taxonomy" id="3037795"/>
    <lineage>
        <taxon>Bacteria</taxon>
        <taxon>Pseudomonadati</taxon>
        <taxon>Bacteroidota</taxon>
        <taxon>Flavobacteriia</taxon>
        <taxon>Flavobacteriales</taxon>
        <taxon>Flavobacteriaceae</taxon>
        <taxon>Winogradskyella</taxon>
    </lineage>
</organism>
<evidence type="ECO:0008006" key="4">
    <source>
        <dbReference type="Google" id="ProtNLM"/>
    </source>
</evidence>
<name>A0ABT6G3F2_9FLAO</name>
<protein>
    <recommendedName>
        <fullName evidence="4">DUF4252 domain-containing protein</fullName>
    </recommendedName>
</protein>
<feature type="signal peptide" evidence="1">
    <location>
        <begin position="1"/>
        <end position="18"/>
    </location>
</feature>
<evidence type="ECO:0000313" key="3">
    <source>
        <dbReference type="Proteomes" id="UP001529085"/>
    </source>
</evidence>
<dbReference type="Proteomes" id="UP001529085">
    <property type="component" value="Unassembled WGS sequence"/>
</dbReference>
<keyword evidence="1" id="KW-0732">Signal</keyword>
<sequence length="162" mass="17988">MKKLIILATLFLGFFANAQETEAEKQARAVELMSKKVDITVDEELFKTATPNAYVSESPKAVVMGMYVPENYDNAKKKLGENATAQDFEVTSSGEKEINGIKVLYMYGTSEAEGVKLENKIYCYEVDKNTCLMLIGMLEVEADKKYSDAIDAALNSAIKKQD</sequence>
<reference evidence="2 3" key="1">
    <citation type="submission" date="2023-03" db="EMBL/GenBank/DDBJ databases">
        <title>Strain YYF002 represents a novel species in the genus Winogradskyella isolated from seawater.</title>
        <authorList>
            <person name="Fu Z.-Y."/>
        </authorList>
    </citation>
    <scope>NUCLEOTIDE SEQUENCE [LARGE SCALE GENOMIC DNA]</scope>
    <source>
        <strain evidence="2 3">YYF002</strain>
    </source>
</reference>
<keyword evidence="3" id="KW-1185">Reference proteome</keyword>
<feature type="chain" id="PRO_5047334418" description="DUF4252 domain-containing protein" evidence="1">
    <location>
        <begin position="19"/>
        <end position="162"/>
    </location>
</feature>